<dbReference type="EMBL" id="FNTS01000002">
    <property type="protein sequence ID" value="SEE12368.1"/>
    <property type="molecule type" value="Genomic_DNA"/>
</dbReference>
<sequence>MPSTSPPSGVFNADLRGVHYDFLKTRFGLDLDVRNVYFTRKYGRKNRDDLFGIFVFDRTDDSALHYEYRGVSLLEAALDNFAPEEAREAPCNDCQVITRWNAYDGDVIATVDAVMSMALPIAPHDFAGLCRSLDLGARYQQHLKAILQPALQAGGCQPYATAQMDLSVGLRLARVAHRFVRFAPASGIRT</sequence>
<name>A0A1H5GB84_9PSED</name>
<feature type="domain" description="Dermonecrotic toxin N-terminal" evidence="1">
    <location>
        <begin position="22"/>
        <end position="150"/>
    </location>
</feature>
<comment type="caution">
    <text evidence="2">The sequence shown here is derived from an EMBL/GenBank/DDBJ whole genome shotgun (WGS) entry which is preliminary data.</text>
</comment>
<accession>A0A1H5GB84</accession>
<protein>
    <recommendedName>
        <fullName evidence="1">Dermonecrotic toxin N-terminal domain-containing protein</fullName>
    </recommendedName>
</protein>
<dbReference type="RefSeq" id="WP_235864709.1">
    <property type="nucleotide sequence ID" value="NZ_FNTS01000002.1"/>
</dbReference>
<dbReference type="Pfam" id="PF20178">
    <property type="entry name" value="ToxA_N"/>
    <property type="match status" value="1"/>
</dbReference>
<organism evidence="2 3">
    <name type="scientific">Pseudomonas costantinii</name>
    <dbReference type="NCBI Taxonomy" id="168469"/>
    <lineage>
        <taxon>Bacteria</taxon>
        <taxon>Pseudomonadati</taxon>
        <taxon>Pseudomonadota</taxon>
        <taxon>Gammaproteobacteria</taxon>
        <taxon>Pseudomonadales</taxon>
        <taxon>Pseudomonadaceae</taxon>
        <taxon>Pseudomonas</taxon>
    </lineage>
</organism>
<proteinExistence type="predicted"/>
<keyword evidence="3" id="KW-1185">Reference proteome</keyword>
<gene>
    <name evidence="2" type="ORF">SAMN04515675_4049</name>
</gene>
<evidence type="ECO:0000313" key="3">
    <source>
        <dbReference type="Proteomes" id="UP000182179"/>
    </source>
</evidence>
<reference evidence="2 3" key="1">
    <citation type="submission" date="2016-10" db="EMBL/GenBank/DDBJ databases">
        <authorList>
            <person name="Varghese N."/>
            <person name="Submissions S."/>
        </authorList>
    </citation>
    <scope>NUCLEOTIDE SEQUENCE [LARGE SCALE GENOMIC DNA]</scope>
    <source>
        <strain evidence="2 3">BS2773</strain>
    </source>
</reference>
<dbReference type="Proteomes" id="UP000182179">
    <property type="component" value="Unassembled WGS sequence"/>
</dbReference>
<evidence type="ECO:0000259" key="1">
    <source>
        <dbReference type="Pfam" id="PF20178"/>
    </source>
</evidence>
<evidence type="ECO:0000313" key="2">
    <source>
        <dbReference type="EMBL" id="SEE12368.1"/>
    </source>
</evidence>
<dbReference type="InterPro" id="IPR046673">
    <property type="entry name" value="ToxA_N"/>
</dbReference>